<dbReference type="RefSeq" id="XP_008604232.1">
    <property type="nucleotide sequence ID" value="XM_008606010.1"/>
</dbReference>
<evidence type="ECO:0000313" key="3">
    <source>
        <dbReference type="EMBL" id="EQC42809.1"/>
    </source>
</evidence>
<feature type="compositionally biased region" description="Basic and acidic residues" evidence="2">
    <location>
        <begin position="111"/>
        <end position="121"/>
    </location>
</feature>
<feature type="region of interest" description="Disordered" evidence="2">
    <location>
        <begin position="85"/>
        <end position="121"/>
    </location>
</feature>
<proteinExistence type="predicted"/>
<dbReference type="VEuPathDB" id="FungiDB:SDRG_00529"/>
<feature type="compositionally biased region" description="Basic and acidic residues" evidence="2">
    <location>
        <begin position="757"/>
        <end position="768"/>
    </location>
</feature>
<dbReference type="Proteomes" id="UP000030762">
    <property type="component" value="Unassembled WGS sequence"/>
</dbReference>
<keyword evidence="1" id="KW-0175">Coiled coil</keyword>
<evidence type="ECO:0000313" key="4">
    <source>
        <dbReference type="Proteomes" id="UP000030762"/>
    </source>
</evidence>
<feature type="region of interest" description="Disordered" evidence="2">
    <location>
        <begin position="921"/>
        <end position="951"/>
    </location>
</feature>
<dbReference type="GeneID" id="19941256"/>
<reference evidence="3 4" key="1">
    <citation type="submission" date="2012-04" db="EMBL/GenBank/DDBJ databases">
        <title>The Genome Sequence of Saprolegnia declina VS20.</title>
        <authorList>
            <consortium name="The Broad Institute Genome Sequencing Platform"/>
            <person name="Russ C."/>
            <person name="Nusbaum C."/>
            <person name="Tyler B."/>
            <person name="van West P."/>
            <person name="Dieguez-Uribeondo J."/>
            <person name="de Bruijn I."/>
            <person name="Tripathy S."/>
            <person name="Jiang R."/>
            <person name="Young S.K."/>
            <person name="Zeng Q."/>
            <person name="Gargeya S."/>
            <person name="Fitzgerald M."/>
            <person name="Haas B."/>
            <person name="Abouelleil A."/>
            <person name="Alvarado L."/>
            <person name="Arachchi H.M."/>
            <person name="Berlin A."/>
            <person name="Chapman S.B."/>
            <person name="Goldberg J."/>
            <person name="Griggs A."/>
            <person name="Gujja S."/>
            <person name="Hansen M."/>
            <person name="Howarth C."/>
            <person name="Imamovic A."/>
            <person name="Larimer J."/>
            <person name="McCowen C."/>
            <person name="Montmayeur A."/>
            <person name="Murphy C."/>
            <person name="Neiman D."/>
            <person name="Pearson M."/>
            <person name="Priest M."/>
            <person name="Roberts A."/>
            <person name="Saif S."/>
            <person name="Shea T."/>
            <person name="Sisk P."/>
            <person name="Sykes S."/>
            <person name="Wortman J."/>
            <person name="Nusbaum C."/>
            <person name="Birren B."/>
        </authorList>
    </citation>
    <scope>NUCLEOTIDE SEQUENCE [LARGE SCALE GENOMIC DNA]</scope>
    <source>
        <strain evidence="3 4">VS20</strain>
    </source>
</reference>
<dbReference type="InParanoid" id="T0QX39"/>
<feature type="compositionally biased region" description="Acidic residues" evidence="2">
    <location>
        <begin position="676"/>
        <end position="689"/>
    </location>
</feature>
<keyword evidence="4" id="KW-1185">Reference proteome</keyword>
<feature type="compositionally biased region" description="Basic residues" evidence="2">
    <location>
        <begin position="20"/>
        <end position="31"/>
    </location>
</feature>
<evidence type="ECO:0000256" key="2">
    <source>
        <dbReference type="SAM" id="MobiDB-lite"/>
    </source>
</evidence>
<sequence>MVDTYGRSRPRQANIINARSRLHSPLFRHGRSATSSRADDDGNDDGSADDPLVRETPLYRHKQSFFGQDFDATVAASAPVRASPMAVASDSGRPPVRGGAARSSAGSTLDEGTHGECHSESALDTNWDAPLLTAENIGRAFSSVSRAGSASQLRAVSSEVSDSLSRMKMRKQEIEMASLVHKVQSQLRTMEDVIKELQNEHAIKNEMIKKQMNETNRILAERDQLQMELRSASQKSASPISNDMTHLRSSLQSFMQQTEQTQFLMMEQLKSIESSKGSPQRRHSVDAQKIEASVKSAMSEFASLQQNMMQALAPPTLPTPPVADKPVEKSVEKSVEKPRSLPPVKTASSAWKTAFFAMIGIWLVTLGVGAAQHLYGLDLVAFVAQETREMHVLVETLQDIETVPDATTPTSPTIDIVADVVTVQVNTDGAVDARVEDAFVNVTSADDDVDATEEDSGIADTATTSHVDNGVRDVTKDYESVGNSDADASAVDAKEDVVDVQEGPAKQVIVEEIQDVVIEEVTEAEDAKERVEEIKQEEVADDTVEEVKDEVVKVKDDVVDVPTTNDEAIGGDTKEADDVVSSDATDALDVVNVTATANPESNATALVVDAVPLSVAVVEVTTDVSSEIVLGVETASNASVAIVEAVDASNANEATSVDAADNADETDGPTPVDVEASVDIESNVDDDSAPEVGEASPLTKHDQAADETSEASSETPEASKQVPEAIVDESPDAFAQEPEATKDKAPEATKDPTPGASKEEPEATKDESSEPELVAANDAPEIAASQDAALVAIVTQFSAYTNVTSHALNTSAVPADVTTATDDASIQADSATTDADADVVDEPAVNADAEPVVISAVDVEEATKAPVSDSAPVEIELEASEDIAPFDMSAADVVGASASDKATSDNTISDDTLVEDAATTVATSDDAPTSSQDAGAESKVVTSELTSSSDKPTVLSAAAKALESLLADK</sequence>
<dbReference type="EMBL" id="JH767132">
    <property type="protein sequence ID" value="EQC42809.1"/>
    <property type="molecule type" value="Genomic_DNA"/>
</dbReference>
<dbReference type="OMA" id="GTHGECH"/>
<feature type="region of interest" description="Disordered" evidence="2">
    <location>
        <begin position="653"/>
        <end position="780"/>
    </location>
</feature>
<protein>
    <submittedName>
        <fullName evidence="3">Uncharacterized protein</fullName>
    </submittedName>
</protein>
<feature type="compositionally biased region" description="Low complexity" evidence="2">
    <location>
        <begin position="921"/>
        <end position="931"/>
    </location>
</feature>
<feature type="region of interest" description="Disordered" evidence="2">
    <location>
        <begin position="1"/>
        <end position="54"/>
    </location>
</feature>
<dbReference type="AlphaFoldDB" id="T0QX39"/>
<name>T0QX39_SAPDV</name>
<feature type="compositionally biased region" description="Polar residues" evidence="2">
    <location>
        <begin position="940"/>
        <end position="951"/>
    </location>
</feature>
<feature type="coiled-coil region" evidence="1">
    <location>
        <begin position="180"/>
        <end position="235"/>
    </location>
</feature>
<dbReference type="OrthoDB" id="10567255at2759"/>
<feature type="compositionally biased region" description="Basic and acidic residues" evidence="2">
    <location>
        <begin position="325"/>
        <end position="334"/>
    </location>
</feature>
<evidence type="ECO:0000256" key="1">
    <source>
        <dbReference type="SAM" id="Coils"/>
    </source>
</evidence>
<feature type="region of interest" description="Disordered" evidence="2">
    <location>
        <begin position="314"/>
        <end position="334"/>
    </location>
</feature>
<gene>
    <name evidence="3" type="ORF">SDRG_00529</name>
</gene>
<organism evidence="3 4">
    <name type="scientific">Saprolegnia diclina (strain VS20)</name>
    <dbReference type="NCBI Taxonomy" id="1156394"/>
    <lineage>
        <taxon>Eukaryota</taxon>
        <taxon>Sar</taxon>
        <taxon>Stramenopiles</taxon>
        <taxon>Oomycota</taxon>
        <taxon>Saprolegniomycetes</taxon>
        <taxon>Saprolegniales</taxon>
        <taxon>Saprolegniaceae</taxon>
        <taxon>Saprolegnia</taxon>
    </lineage>
</organism>
<accession>T0QX39</accession>
<feature type="compositionally biased region" description="Low complexity" evidence="2">
    <location>
        <begin position="710"/>
        <end position="719"/>
    </location>
</feature>
<feature type="compositionally biased region" description="Basic and acidic residues" evidence="2">
    <location>
        <begin position="739"/>
        <end position="750"/>
    </location>
</feature>